<comment type="caution">
    <text evidence="1">The sequence shown here is derived from an EMBL/GenBank/DDBJ whole genome shotgun (WGS) entry which is preliminary data.</text>
</comment>
<reference evidence="1" key="1">
    <citation type="submission" date="2023-10" db="EMBL/GenBank/DDBJ databases">
        <title>Amphibacter perezi, gen. nov., sp. nov. a novel taxa of the family Comamonadaceae, class Betaproteobacteria isolated from the skin microbiota of Pelophylax perezi from different populations.</title>
        <authorList>
            <person name="Costa S."/>
            <person name="Proenca D.N."/>
            <person name="Lopes I."/>
            <person name="Morais P.V."/>
        </authorList>
    </citation>
    <scope>NUCLEOTIDE SEQUENCE</scope>
    <source>
        <strain evidence="1">SL12-8</strain>
    </source>
</reference>
<sequence>MSRFSRRPLSALRGLSALLVLAPAALTPALAQDALLPAPQVLSAPADTAIQQVVLTWPDASQATQALAAGPIQTQVPDDLTGAPALTLTPLKRLGSRSAVFRLSRPLSTRQIRLLDAHLSRQNGLLRIEPDVAVSSHALVTYDRGSKPSDSYFSAQWNLDASSASLRGGANFFGAWARQTSEQPVTVGVIDTGYSPNNDLTGREFLGYDFVSSPEQSGDGDGRDADPISPGDYCSGTLGAIGAWHGMQVAEQIAANANNGLGLIGAAWRNARILQVRALGSCSGSLSDVADALRWTAGESIAGIPNSSTPVRVINLSLGGQVDGGCPAFMQDAVNVALARGIVVVASAGNDGLGTLSAPASCEGVISVGAHTYQGDLASYSNHQSTLTLTAPAGGNCKTLTDCRTNGLPAWNPVKGYSSMGGTSIAAPQVSATVALMLAEAPSLTPERVKAILRQTAVAHPAGSYCASQPGECGAGMLNASAALAAVAQPTLLLERAPDDATVPGGARVTVSARMVTASGNDTPSLYRYTWTQTAGTPVSPSATDAPTLSFTTPPRRSDGPLRWQVSATQIASGEVFTAESEIRIDNPPALTPASAPSGWGCTAGQTCSGQLALSDADGDSVIAVQLSGPEGAVAQDGRIAFTAGTTSPVTLQVVALSPDTGLRSAPVTISIPIAGATSVAPSPAPAGGGGGGGGSVGELMLLAGLAACGALARLRRPVATPGTGTKQGPEALRPQ</sequence>
<organism evidence="1 2">
    <name type="scientific">Amphibiibacter pelophylacis</name>
    <dbReference type="NCBI Taxonomy" id="1799477"/>
    <lineage>
        <taxon>Bacteria</taxon>
        <taxon>Pseudomonadati</taxon>
        <taxon>Pseudomonadota</taxon>
        <taxon>Betaproteobacteria</taxon>
        <taxon>Burkholderiales</taxon>
        <taxon>Sphaerotilaceae</taxon>
        <taxon>Amphibiibacter</taxon>
    </lineage>
</organism>
<evidence type="ECO:0000313" key="2">
    <source>
        <dbReference type="Proteomes" id="UP001364695"/>
    </source>
</evidence>
<evidence type="ECO:0000313" key="1">
    <source>
        <dbReference type="EMBL" id="MEJ7139212.1"/>
    </source>
</evidence>
<gene>
    <name evidence="1" type="ORF">RV045_12345</name>
</gene>
<dbReference type="Proteomes" id="UP001364695">
    <property type="component" value="Unassembled WGS sequence"/>
</dbReference>
<proteinExistence type="predicted"/>
<keyword evidence="2" id="KW-1185">Reference proteome</keyword>
<dbReference type="EMBL" id="JAWDIE010000021">
    <property type="protein sequence ID" value="MEJ7139212.1"/>
    <property type="molecule type" value="Genomic_DNA"/>
</dbReference>
<accession>A0ACC6P4W1</accession>
<protein>
    <submittedName>
        <fullName evidence="1">S8 family serine peptidase</fullName>
    </submittedName>
</protein>
<name>A0ACC6P4W1_9BURK</name>